<dbReference type="Gene3D" id="1.20.120.1760">
    <property type="match status" value="1"/>
</dbReference>
<dbReference type="Proteomes" id="UP001585018">
    <property type="component" value="Unassembled WGS sequence"/>
</dbReference>
<dbReference type="InterPro" id="IPR000462">
    <property type="entry name" value="CDP-OH_P_trans"/>
</dbReference>
<name>A0ABV5DEU2_9ACTN</name>
<keyword evidence="3" id="KW-1133">Transmembrane helix</keyword>
<keyword evidence="6" id="KW-1185">Reference proteome</keyword>
<keyword evidence="3" id="KW-0472">Membrane</keyword>
<dbReference type="EMBL" id="JAYMRR010000011">
    <property type="protein sequence ID" value="MFB8751227.1"/>
    <property type="molecule type" value="Genomic_DNA"/>
</dbReference>
<accession>A0ABV5DEU2</accession>
<comment type="caution">
    <text evidence="5">The sequence shown here is derived from an EMBL/GenBank/DDBJ whole genome shotgun (WGS) entry which is preliminary data.</text>
</comment>
<keyword evidence="3" id="KW-0812">Transmembrane</keyword>
<dbReference type="InterPro" id="IPR048254">
    <property type="entry name" value="CDP_ALCOHOL_P_TRANSF_CS"/>
</dbReference>
<evidence type="ECO:0000256" key="2">
    <source>
        <dbReference type="RuleBase" id="RU003750"/>
    </source>
</evidence>
<evidence type="ECO:0000313" key="5">
    <source>
        <dbReference type="EMBL" id="MFB8751227.1"/>
    </source>
</evidence>
<evidence type="ECO:0000256" key="1">
    <source>
        <dbReference type="ARBA" id="ARBA00022679"/>
    </source>
</evidence>
<feature type="transmembrane region" description="Helical" evidence="3">
    <location>
        <begin position="553"/>
        <end position="584"/>
    </location>
</feature>
<comment type="similarity">
    <text evidence="2">Belongs to the CDP-alcohol phosphatidyltransferase class-I family.</text>
</comment>
<dbReference type="InterPro" id="IPR045985">
    <property type="entry name" value="DUF5941"/>
</dbReference>
<reference evidence="5 6" key="1">
    <citation type="submission" date="2024-01" db="EMBL/GenBank/DDBJ databases">
        <title>Genome mining of biosynthetic gene clusters to explore secondary metabolites of Streptomyces sp.</title>
        <authorList>
            <person name="Baig A."/>
            <person name="Ajitkumar Shintre N."/>
            <person name="Kumar H."/>
            <person name="Anbarasu A."/>
            <person name="Ramaiah S."/>
        </authorList>
    </citation>
    <scope>NUCLEOTIDE SEQUENCE [LARGE SCALE GENOMIC DNA]</scope>
    <source>
        <strain evidence="5 6">A03</strain>
    </source>
</reference>
<dbReference type="Pfam" id="PF19365">
    <property type="entry name" value="DUF5941"/>
    <property type="match status" value="1"/>
</dbReference>
<feature type="transmembrane region" description="Helical" evidence="3">
    <location>
        <begin position="427"/>
        <end position="449"/>
    </location>
</feature>
<dbReference type="PROSITE" id="PS00379">
    <property type="entry name" value="CDP_ALCOHOL_P_TRANSF"/>
    <property type="match status" value="1"/>
</dbReference>
<protein>
    <submittedName>
        <fullName evidence="5">DUF5941 domain-containing protein</fullName>
    </submittedName>
</protein>
<evidence type="ECO:0000259" key="4">
    <source>
        <dbReference type="Pfam" id="PF19365"/>
    </source>
</evidence>
<dbReference type="Pfam" id="PF01066">
    <property type="entry name" value="CDP-OH_P_transf"/>
    <property type="match status" value="1"/>
</dbReference>
<feature type="domain" description="DUF5941" evidence="4">
    <location>
        <begin position="397"/>
        <end position="608"/>
    </location>
</feature>
<gene>
    <name evidence="5" type="ORF">VSS30_20715</name>
</gene>
<feature type="transmembrane region" description="Helical" evidence="3">
    <location>
        <begin position="455"/>
        <end position="473"/>
    </location>
</feature>
<sequence>MPTAILTGQPVPGSSIESELRSLGFDVQYASGAADTETLLARVPAAERVAVVDARFVGHPHALRLGLTDPRFPLSAVPGAVTARPEGRQALTRAMARENSAGGGTALAVDNLADRITAALDADGADVHRPELGSLVAAVPADPQARNEARQAVAAVDDEAVRLKSAVKARDGFVTTFAISPYSRYIARWCARRGLTPNQVTTASLLTALIAAGCAATGTRGGFVAAGVLLIASFVLDCTDGQLARYSLQYSTLGAWLDATFDRAKEYAYYAGLALGAARGGDDVWALALGAMVLQTCRHVVDFSFNEAHVGSTAAAANTSPTAALSDRLDSVGWTVWVRRMIVLPIGERWAMIAVLTAVATPRITFYALLIGCAFAATYTTAGRVLRSLTRKATRTDRAATALADLADSGPLAEAGAKSLAGTARRLPAFAAPTVALLGGAAVVATAALTDFGGPWPLVAAAAYVVTSSLAVARPLKGALDWLVPPFFRAAEYLTVLALAAKADVNGALPAAFGLVAAVAYHHYDTVYRIRGDAGAPPAWLVRTAGGHEGRTLVITALAVLLTATQFKVALTVLAVAVALVVLAESIRFWVAAHKVGAPAVHDEGEPA</sequence>
<proteinExistence type="inferred from homology"/>
<keyword evidence="1 2" id="KW-0808">Transferase</keyword>
<feature type="transmembrane region" description="Helical" evidence="3">
    <location>
        <begin position="364"/>
        <end position="386"/>
    </location>
</feature>
<evidence type="ECO:0000256" key="3">
    <source>
        <dbReference type="SAM" id="Phobius"/>
    </source>
</evidence>
<dbReference type="InterPro" id="IPR043130">
    <property type="entry name" value="CDP-OH_PTrfase_TM_dom"/>
</dbReference>
<evidence type="ECO:0000313" key="6">
    <source>
        <dbReference type="Proteomes" id="UP001585018"/>
    </source>
</evidence>
<organism evidence="5 6">
    <name type="scientific">Streptomyces parvulus</name>
    <dbReference type="NCBI Taxonomy" id="146923"/>
    <lineage>
        <taxon>Bacteria</taxon>
        <taxon>Bacillati</taxon>
        <taxon>Actinomycetota</taxon>
        <taxon>Actinomycetes</taxon>
        <taxon>Kitasatosporales</taxon>
        <taxon>Streptomycetaceae</taxon>
        <taxon>Streptomyces</taxon>
    </lineage>
</organism>
<dbReference type="RefSeq" id="WP_376719307.1">
    <property type="nucleotide sequence ID" value="NZ_JAYMRR010000011.1"/>
</dbReference>